<dbReference type="AlphaFoldDB" id="A0A1I5CY41"/>
<dbReference type="GO" id="GO:0016020">
    <property type="term" value="C:membrane"/>
    <property type="evidence" value="ECO:0007669"/>
    <property type="project" value="UniProtKB-SubCell"/>
</dbReference>
<feature type="transmembrane region" description="Helical" evidence="10">
    <location>
        <begin position="273"/>
        <end position="294"/>
    </location>
</feature>
<dbReference type="InterPro" id="IPR036249">
    <property type="entry name" value="Thioredoxin-like_sf"/>
</dbReference>
<organism evidence="14 15">
    <name type="scientific">Bizionia echini</name>
    <dbReference type="NCBI Taxonomy" id="649333"/>
    <lineage>
        <taxon>Bacteria</taxon>
        <taxon>Pseudomonadati</taxon>
        <taxon>Bacteroidota</taxon>
        <taxon>Flavobacteriia</taxon>
        <taxon>Flavobacteriales</taxon>
        <taxon>Flavobacteriaceae</taxon>
        <taxon>Bizionia</taxon>
    </lineage>
</organism>
<accession>A0A1I5CY41</accession>
<evidence type="ECO:0000313" key="15">
    <source>
        <dbReference type="Proteomes" id="UP000198705"/>
    </source>
</evidence>
<evidence type="ECO:0000256" key="5">
    <source>
        <dbReference type="ARBA" id="ARBA00022989"/>
    </source>
</evidence>
<keyword evidence="15" id="KW-1185">Reference proteome</keyword>
<keyword evidence="8" id="KW-1015">Disulfide bond</keyword>
<evidence type="ECO:0000256" key="6">
    <source>
        <dbReference type="ARBA" id="ARBA00023002"/>
    </source>
</evidence>
<dbReference type="GO" id="GO:0005524">
    <property type="term" value="F:ATP binding"/>
    <property type="evidence" value="ECO:0007669"/>
    <property type="project" value="InterPro"/>
</dbReference>
<feature type="transmembrane region" description="Helical" evidence="10">
    <location>
        <begin position="224"/>
        <end position="242"/>
    </location>
</feature>
<evidence type="ECO:0000256" key="7">
    <source>
        <dbReference type="ARBA" id="ARBA00023136"/>
    </source>
</evidence>
<dbReference type="Pfam" id="PF07884">
    <property type="entry name" value="VKOR"/>
    <property type="match status" value="1"/>
</dbReference>
<comment type="similarity">
    <text evidence="2">Belongs to the VKOR family.</text>
</comment>
<keyword evidence="7 10" id="KW-0472">Membrane</keyword>
<keyword evidence="3 10" id="KW-0812">Transmembrane</keyword>
<evidence type="ECO:0000256" key="8">
    <source>
        <dbReference type="ARBA" id="ARBA00023157"/>
    </source>
</evidence>
<dbReference type="GO" id="GO:0016491">
    <property type="term" value="F:oxidoreductase activity"/>
    <property type="evidence" value="ECO:0007669"/>
    <property type="project" value="UniProtKB-KW"/>
</dbReference>
<protein>
    <submittedName>
        <fullName evidence="14">Uncharacterized membrane protein</fullName>
    </submittedName>
</protein>
<feature type="transmembrane region" description="Helical" evidence="10">
    <location>
        <begin position="137"/>
        <end position="154"/>
    </location>
</feature>
<dbReference type="InterPro" id="IPR012932">
    <property type="entry name" value="VKOR"/>
</dbReference>
<evidence type="ECO:0000259" key="13">
    <source>
        <dbReference type="Pfam" id="PF13462"/>
    </source>
</evidence>
<dbReference type="STRING" id="649333.SAMN04487989_10684"/>
<dbReference type="SUPFAM" id="SSF52833">
    <property type="entry name" value="Thioredoxin-like"/>
    <property type="match status" value="1"/>
</dbReference>
<dbReference type="Gene3D" id="3.90.70.10">
    <property type="entry name" value="Cysteine proteinases"/>
    <property type="match status" value="1"/>
</dbReference>
<evidence type="ECO:0000256" key="9">
    <source>
        <dbReference type="ARBA" id="ARBA00023284"/>
    </source>
</evidence>
<keyword evidence="4" id="KW-0874">Quinone</keyword>
<reference evidence="15" key="1">
    <citation type="submission" date="2016-10" db="EMBL/GenBank/DDBJ databases">
        <authorList>
            <person name="Varghese N."/>
            <person name="Submissions S."/>
        </authorList>
    </citation>
    <scope>NUCLEOTIDE SEQUENCE [LARGE SCALE GENOMIC DNA]</scope>
    <source>
        <strain evidence="15">DSM 23925</strain>
    </source>
</reference>
<evidence type="ECO:0000259" key="11">
    <source>
        <dbReference type="Pfam" id="PF03412"/>
    </source>
</evidence>
<evidence type="ECO:0000256" key="2">
    <source>
        <dbReference type="ARBA" id="ARBA00006214"/>
    </source>
</evidence>
<dbReference type="GO" id="GO:0008233">
    <property type="term" value="F:peptidase activity"/>
    <property type="evidence" value="ECO:0007669"/>
    <property type="project" value="InterPro"/>
</dbReference>
<evidence type="ECO:0000256" key="1">
    <source>
        <dbReference type="ARBA" id="ARBA00004141"/>
    </source>
</evidence>
<gene>
    <name evidence="14" type="ORF">SAMN04487989_10684</name>
</gene>
<feature type="domain" description="Vitamin K epoxide reductase" evidence="12">
    <location>
        <begin position="164"/>
        <end position="288"/>
    </location>
</feature>
<proteinExistence type="inferred from homology"/>
<evidence type="ECO:0000256" key="4">
    <source>
        <dbReference type="ARBA" id="ARBA00022719"/>
    </source>
</evidence>
<name>A0A1I5CY41_9FLAO</name>
<evidence type="ECO:0000256" key="10">
    <source>
        <dbReference type="SAM" id="Phobius"/>
    </source>
</evidence>
<dbReference type="Proteomes" id="UP000198705">
    <property type="component" value="Unassembled WGS sequence"/>
</dbReference>
<dbReference type="Pfam" id="PF03412">
    <property type="entry name" value="Peptidase_C39"/>
    <property type="match status" value="1"/>
</dbReference>
<feature type="domain" description="Peptidase C39" evidence="11">
    <location>
        <begin position="9"/>
        <end position="124"/>
    </location>
</feature>
<dbReference type="CDD" id="cd12921">
    <property type="entry name" value="VKOR_4"/>
    <property type="match status" value="1"/>
</dbReference>
<dbReference type="Gene3D" id="3.40.30.10">
    <property type="entry name" value="Glutaredoxin"/>
    <property type="match status" value="1"/>
</dbReference>
<evidence type="ECO:0000313" key="14">
    <source>
        <dbReference type="EMBL" id="SFN91868.1"/>
    </source>
</evidence>
<evidence type="ECO:0000256" key="3">
    <source>
        <dbReference type="ARBA" id="ARBA00022692"/>
    </source>
</evidence>
<dbReference type="EMBL" id="FOVN01000006">
    <property type="protein sequence ID" value="SFN91868.1"/>
    <property type="molecule type" value="Genomic_DNA"/>
</dbReference>
<dbReference type="GO" id="GO:0048038">
    <property type="term" value="F:quinone binding"/>
    <property type="evidence" value="ECO:0007669"/>
    <property type="project" value="UniProtKB-KW"/>
</dbReference>
<feature type="domain" description="Thioredoxin-like fold" evidence="13">
    <location>
        <begin position="369"/>
        <end position="518"/>
    </location>
</feature>
<evidence type="ECO:0000259" key="12">
    <source>
        <dbReference type="Pfam" id="PF07884"/>
    </source>
</evidence>
<dbReference type="Pfam" id="PF13462">
    <property type="entry name" value="Thioredoxin_4"/>
    <property type="match status" value="1"/>
</dbReference>
<dbReference type="InterPro" id="IPR005074">
    <property type="entry name" value="Peptidase_C39"/>
</dbReference>
<keyword evidence="9" id="KW-0676">Redox-active center</keyword>
<feature type="transmembrane region" description="Helical" evidence="10">
    <location>
        <begin position="160"/>
        <end position="180"/>
    </location>
</feature>
<dbReference type="RefSeq" id="WP_092209294.1">
    <property type="nucleotide sequence ID" value="NZ_FOVN01000006.1"/>
</dbReference>
<dbReference type="InterPro" id="IPR012336">
    <property type="entry name" value="Thioredoxin-like_fold"/>
</dbReference>
<sequence>MQDSLTFLLDSFLKKNKIFIDREELEFQIKSHPSYPSLHTITGVLNHFNIENIAVNVPVNKETLEQLPKSFIAQIRNNNSNDFSLVVKKEKKNKLIFGNQESETISKEIFLKKFTGILVGIEQDETINTNQLKTTNFQKPLFILALVLFILLFFKNNVNILAPIYFILSLAGISISYLIVQHDLGLSSKIVDSICSQESKTTNCNAVLNSKGATLFKNIKLSDLSFIYFISISIGSFLLITTNNSLKSLYVISLAAFPVVIYSIYYQVKISKTWCLLCLGVASVLVCQSLMFLFTDINLKTINIESILLVGFSFSVIASFWLFIVTKLKDEQAYKKLKIESSKFKRNFDLFNTLLQQSETVNTLLPDTSEIVLGNKKAILNITIITNPFCGHCKAVHNLAETILRKHHNELNITIRFNINTNNLETDGVLVSSRLLELFHIESEIKCLEALHEIYNNPDAKSWLQKWKTSSNNDYISILEAEYNWCLVNNINFTPEILINGQSFPKAYDRSDLVFFIEELAEFYQHNRNIETPFILKHI</sequence>
<dbReference type="GO" id="GO:0006508">
    <property type="term" value="P:proteolysis"/>
    <property type="evidence" value="ECO:0007669"/>
    <property type="project" value="InterPro"/>
</dbReference>
<keyword evidence="6" id="KW-0560">Oxidoreductase</keyword>
<keyword evidence="5 10" id="KW-1133">Transmembrane helix</keyword>
<feature type="transmembrane region" description="Helical" evidence="10">
    <location>
        <begin position="306"/>
        <end position="326"/>
    </location>
</feature>
<dbReference type="OrthoDB" id="1100563at2"/>
<comment type="subcellular location">
    <subcellularLocation>
        <location evidence="1">Membrane</location>
        <topology evidence="1">Multi-pass membrane protein</topology>
    </subcellularLocation>
</comment>
<feature type="transmembrane region" description="Helical" evidence="10">
    <location>
        <begin position="248"/>
        <end position="266"/>
    </location>
</feature>
<dbReference type="InterPro" id="IPR038354">
    <property type="entry name" value="VKOR_sf"/>
</dbReference>
<dbReference type="Gene3D" id="1.20.1440.130">
    <property type="entry name" value="VKOR domain"/>
    <property type="match status" value="1"/>
</dbReference>